<comment type="caution">
    <text evidence="2">The sequence shown here is derived from an EMBL/GenBank/DDBJ whole genome shotgun (WGS) entry which is preliminary data.</text>
</comment>
<dbReference type="Proteomes" id="UP000823889">
    <property type="component" value="Unassembled WGS sequence"/>
</dbReference>
<evidence type="ECO:0000259" key="1">
    <source>
        <dbReference type="Pfam" id="PF25191"/>
    </source>
</evidence>
<reference evidence="2" key="1">
    <citation type="journal article" date="2021" name="PeerJ">
        <title>Extensive microbial diversity within the chicken gut microbiome revealed by metagenomics and culture.</title>
        <authorList>
            <person name="Gilroy R."/>
            <person name="Ravi A."/>
            <person name="Getino M."/>
            <person name="Pursley I."/>
            <person name="Horton D.L."/>
            <person name="Alikhan N.F."/>
            <person name="Baker D."/>
            <person name="Gharbi K."/>
            <person name="Hall N."/>
            <person name="Watson M."/>
            <person name="Adriaenssens E.M."/>
            <person name="Foster-Nyarko E."/>
            <person name="Jarju S."/>
            <person name="Secka A."/>
            <person name="Antonio M."/>
            <person name="Oren A."/>
            <person name="Chaudhuri R.R."/>
            <person name="La Ragione R."/>
            <person name="Hildebrand F."/>
            <person name="Pallen M.J."/>
        </authorList>
    </citation>
    <scope>NUCLEOTIDE SEQUENCE</scope>
    <source>
        <strain evidence="2">9264</strain>
    </source>
</reference>
<gene>
    <name evidence="2" type="ORF">H9906_00340</name>
</gene>
<dbReference type="EMBL" id="DWUQ01000006">
    <property type="protein sequence ID" value="HJD43463.1"/>
    <property type="molecule type" value="Genomic_DNA"/>
</dbReference>
<protein>
    <recommendedName>
        <fullName evidence="1">DUF7832 domain-containing protein</fullName>
    </recommendedName>
</protein>
<feature type="domain" description="DUF7832" evidence="1">
    <location>
        <begin position="12"/>
        <end position="121"/>
    </location>
</feature>
<organism evidence="2 3">
    <name type="scientific">Candidatus Paenalcaligenes intestinipullorum</name>
    <dbReference type="NCBI Taxonomy" id="2838718"/>
    <lineage>
        <taxon>Bacteria</taxon>
        <taxon>Pseudomonadati</taxon>
        <taxon>Pseudomonadota</taxon>
        <taxon>Betaproteobacteria</taxon>
        <taxon>Burkholderiales</taxon>
        <taxon>Alcaligenaceae</taxon>
        <taxon>Paenalcaligenes</taxon>
    </lineage>
</organism>
<dbReference type="AlphaFoldDB" id="A0A9D2RI68"/>
<proteinExistence type="predicted"/>
<evidence type="ECO:0000313" key="2">
    <source>
        <dbReference type="EMBL" id="HJD43463.1"/>
    </source>
</evidence>
<evidence type="ECO:0000313" key="3">
    <source>
        <dbReference type="Proteomes" id="UP000823889"/>
    </source>
</evidence>
<dbReference type="Pfam" id="PF25191">
    <property type="entry name" value="DUF7832"/>
    <property type="match status" value="1"/>
</dbReference>
<name>A0A9D2RI68_9BURK</name>
<sequence length="170" mass="19376">MDTSEFEKMLPYDAVEWHLNDNYPSSLSPDNARTHIGIYLTWLIEQRMMSDEFEHAHADLLAQCREHAIKGSEILRDCCNDTLSRDLLSPQGQEFSDYYYVDSYVSDFVDTLDDESYPSIFNVPDDWASYKAMSEVLTRAYQSWLAGDKLDHSAAGLNGADILSNDPNAD</sequence>
<dbReference type="InterPro" id="IPR057154">
    <property type="entry name" value="DUF7832"/>
</dbReference>
<reference evidence="2" key="2">
    <citation type="submission" date="2021-04" db="EMBL/GenBank/DDBJ databases">
        <authorList>
            <person name="Gilroy R."/>
        </authorList>
    </citation>
    <scope>NUCLEOTIDE SEQUENCE</scope>
    <source>
        <strain evidence="2">9264</strain>
    </source>
</reference>
<accession>A0A9D2RI68</accession>